<dbReference type="PANTHER" id="PTHR24276:SF98">
    <property type="entry name" value="FI18310P1-RELATED"/>
    <property type="match status" value="1"/>
</dbReference>
<dbReference type="SMART" id="SM00020">
    <property type="entry name" value="Tryp_SPc"/>
    <property type="match status" value="1"/>
</dbReference>
<reference evidence="7 8" key="1">
    <citation type="submission" date="2020-04" db="EMBL/GenBank/DDBJ databases">
        <authorList>
            <person name="Wallbank WR R."/>
            <person name="Pardo Diaz C."/>
            <person name="Kozak K."/>
            <person name="Martin S."/>
            <person name="Jiggins C."/>
            <person name="Moest M."/>
            <person name="Warren A I."/>
            <person name="Byers J.R.P. K."/>
            <person name="Montejo-Kovacevich G."/>
            <person name="Yen C E."/>
        </authorList>
    </citation>
    <scope>NUCLEOTIDE SEQUENCE [LARGE SCALE GENOMIC DNA]</scope>
</reference>
<dbReference type="GO" id="GO:0006508">
    <property type="term" value="P:proteolysis"/>
    <property type="evidence" value="ECO:0007669"/>
    <property type="project" value="UniProtKB-KW"/>
</dbReference>
<dbReference type="InterPro" id="IPR001254">
    <property type="entry name" value="Trypsin_dom"/>
</dbReference>
<organism evidence="7 8">
    <name type="scientific">Arctia plantaginis</name>
    <name type="common">Wood tiger moth</name>
    <name type="synonym">Phalaena plantaginis</name>
    <dbReference type="NCBI Taxonomy" id="874455"/>
    <lineage>
        <taxon>Eukaryota</taxon>
        <taxon>Metazoa</taxon>
        <taxon>Ecdysozoa</taxon>
        <taxon>Arthropoda</taxon>
        <taxon>Hexapoda</taxon>
        <taxon>Insecta</taxon>
        <taxon>Pterygota</taxon>
        <taxon>Neoptera</taxon>
        <taxon>Endopterygota</taxon>
        <taxon>Lepidoptera</taxon>
        <taxon>Glossata</taxon>
        <taxon>Ditrysia</taxon>
        <taxon>Noctuoidea</taxon>
        <taxon>Erebidae</taxon>
        <taxon>Arctiinae</taxon>
        <taxon>Arctia</taxon>
    </lineage>
</organism>
<keyword evidence="3" id="KW-0378">Hydrolase</keyword>
<accession>A0A8S0Z3W2</accession>
<dbReference type="InterPro" id="IPR043504">
    <property type="entry name" value="Peptidase_S1_PA_chymotrypsin"/>
</dbReference>
<gene>
    <name evidence="7" type="ORF">APLA_LOCUS2803</name>
</gene>
<evidence type="ECO:0000313" key="7">
    <source>
        <dbReference type="EMBL" id="CAB3226323.1"/>
    </source>
</evidence>
<protein>
    <recommendedName>
        <fullName evidence="6">Peptidase S1 domain-containing protein</fullName>
    </recommendedName>
</protein>
<dbReference type="InterPro" id="IPR018114">
    <property type="entry name" value="TRYPSIN_HIS"/>
</dbReference>
<dbReference type="Gene3D" id="2.40.10.10">
    <property type="entry name" value="Trypsin-like serine proteases"/>
    <property type="match status" value="1"/>
</dbReference>
<comment type="caution">
    <text evidence="7">The sequence shown here is derived from an EMBL/GenBank/DDBJ whole genome shotgun (WGS) entry which is preliminary data.</text>
</comment>
<keyword evidence="5" id="KW-1015">Disulfide bond</keyword>
<evidence type="ECO:0000256" key="5">
    <source>
        <dbReference type="ARBA" id="ARBA00023157"/>
    </source>
</evidence>
<dbReference type="InterPro" id="IPR050430">
    <property type="entry name" value="Peptidase_S1"/>
</dbReference>
<keyword evidence="2" id="KW-0645">Protease</keyword>
<dbReference type="GO" id="GO:0004252">
    <property type="term" value="F:serine-type endopeptidase activity"/>
    <property type="evidence" value="ECO:0007669"/>
    <property type="project" value="InterPro"/>
</dbReference>
<evidence type="ECO:0000256" key="1">
    <source>
        <dbReference type="ARBA" id="ARBA00007664"/>
    </source>
</evidence>
<dbReference type="PRINTS" id="PR00722">
    <property type="entry name" value="CHYMOTRYPSIN"/>
</dbReference>
<evidence type="ECO:0000256" key="4">
    <source>
        <dbReference type="ARBA" id="ARBA00022825"/>
    </source>
</evidence>
<dbReference type="OrthoDB" id="10061449at2759"/>
<dbReference type="AlphaFoldDB" id="A0A8S0Z3W2"/>
<dbReference type="PANTHER" id="PTHR24276">
    <property type="entry name" value="POLYSERASE-RELATED"/>
    <property type="match status" value="1"/>
</dbReference>
<keyword evidence="4" id="KW-0720">Serine protease</keyword>
<evidence type="ECO:0000313" key="8">
    <source>
        <dbReference type="Proteomes" id="UP000494106"/>
    </source>
</evidence>
<dbReference type="Pfam" id="PF00089">
    <property type="entry name" value="Trypsin"/>
    <property type="match status" value="1"/>
</dbReference>
<evidence type="ECO:0000259" key="6">
    <source>
        <dbReference type="PROSITE" id="PS50240"/>
    </source>
</evidence>
<feature type="domain" description="Peptidase S1" evidence="6">
    <location>
        <begin position="17"/>
        <end position="251"/>
    </location>
</feature>
<sequence>MNNQKLVSQMNSGVLRIIDGDEVAGNDYDYVVLLAAIYDGQVQRQCTASLLSSKWGLTAAHCLESYLHPEGLKFLYIWYCNFTISPVHTKFYSKVLELFIHPHYLFSHNNHKIELNDIALVRVKDVFLVNYGKLLATDYQAVLGHEVTSIGGGQMEQNEKFSLQDELRPLQYFKGVVITCDKSYLDKISYPLICVASKCSRKTQMGHYGDSGGPLIHGSKIIGILVTVTPSHITAYVPLSPYLHWIWYVINTKSSDGSHNNTDHL</sequence>
<dbReference type="Proteomes" id="UP000494106">
    <property type="component" value="Unassembled WGS sequence"/>
</dbReference>
<dbReference type="EMBL" id="CADEBC010000208">
    <property type="protein sequence ID" value="CAB3226323.1"/>
    <property type="molecule type" value="Genomic_DNA"/>
</dbReference>
<proteinExistence type="inferred from homology"/>
<dbReference type="PROSITE" id="PS50240">
    <property type="entry name" value="TRYPSIN_DOM"/>
    <property type="match status" value="1"/>
</dbReference>
<dbReference type="InterPro" id="IPR001314">
    <property type="entry name" value="Peptidase_S1A"/>
</dbReference>
<comment type="similarity">
    <text evidence="1">Belongs to the peptidase S1 family.</text>
</comment>
<evidence type="ECO:0000256" key="2">
    <source>
        <dbReference type="ARBA" id="ARBA00022670"/>
    </source>
</evidence>
<dbReference type="SUPFAM" id="SSF50494">
    <property type="entry name" value="Trypsin-like serine proteases"/>
    <property type="match status" value="1"/>
</dbReference>
<keyword evidence="8" id="KW-1185">Reference proteome</keyword>
<name>A0A8S0Z3W2_ARCPL</name>
<dbReference type="PROSITE" id="PS00134">
    <property type="entry name" value="TRYPSIN_HIS"/>
    <property type="match status" value="1"/>
</dbReference>
<evidence type="ECO:0000256" key="3">
    <source>
        <dbReference type="ARBA" id="ARBA00022801"/>
    </source>
</evidence>
<dbReference type="InterPro" id="IPR009003">
    <property type="entry name" value="Peptidase_S1_PA"/>
</dbReference>